<dbReference type="PANTHER" id="PTHR42339:SF1">
    <property type="entry name" value="HISTONE H1"/>
    <property type="match status" value="1"/>
</dbReference>
<gene>
    <name evidence="3" type="ORF">QCA50_001714</name>
</gene>
<dbReference type="Pfam" id="PF24852">
    <property type="entry name" value="DUF7726"/>
    <property type="match status" value="1"/>
</dbReference>
<dbReference type="PANTHER" id="PTHR42339">
    <property type="entry name" value="HISTONE H1"/>
    <property type="match status" value="1"/>
</dbReference>
<organism evidence="3 4">
    <name type="scientific">Cerrena zonata</name>
    <dbReference type="NCBI Taxonomy" id="2478898"/>
    <lineage>
        <taxon>Eukaryota</taxon>
        <taxon>Fungi</taxon>
        <taxon>Dikarya</taxon>
        <taxon>Basidiomycota</taxon>
        <taxon>Agaricomycotina</taxon>
        <taxon>Agaricomycetes</taxon>
        <taxon>Polyporales</taxon>
        <taxon>Cerrenaceae</taxon>
        <taxon>Cerrena</taxon>
    </lineage>
</organism>
<comment type="caution">
    <text evidence="3">The sequence shown here is derived from an EMBL/GenBank/DDBJ whole genome shotgun (WGS) entry which is preliminary data.</text>
</comment>
<dbReference type="EMBL" id="JASBNA010000002">
    <property type="protein sequence ID" value="KAK7694528.1"/>
    <property type="molecule type" value="Genomic_DNA"/>
</dbReference>
<feature type="region of interest" description="Disordered" evidence="1">
    <location>
        <begin position="1"/>
        <end position="77"/>
    </location>
</feature>
<feature type="compositionally biased region" description="Acidic residues" evidence="1">
    <location>
        <begin position="10"/>
        <end position="19"/>
    </location>
</feature>
<dbReference type="AlphaFoldDB" id="A0AAW0GLR9"/>
<name>A0AAW0GLR9_9APHY</name>
<evidence type="ECO:0000256" key="1">
    <source>
        <dbReference type="SAM" id="MobiDB-lite"/>
    </source>
</evidence>
<accession>A0AAW0GLR9</accession>
<proteinExistence type="predicted"/>
<feature type="compositionally biased region" description="Basic and acidic residues" evidence="1">
    <location>
        <begin position="62"/>
        <end position="71"/>
    </location>
</feature>
<evidence type="ECO:0000313" key="4">
    <source>
        <dbReference type="Proteomes" id="UP001385951"/>
    </source>
</evidence>
<protein>
    <recommendedName>
        <fullName evidence="2">DUF7726 domain-containing protein</fullName>
    </recommendedName>
</protein>
<sequence>MPKRKSDVIDLSEDAEEPEVTVAVSKPQKKKARVSNASQPSDDEGSHESEPSSSRAAAKPKHWSDITLKGDDEGDVPVYDDCNEVRRKIRLLQKTPGFKTTHWLAEIGGINSNSFGRFMKLSGPNQGASNGTYYAAYVYFEKKRILEGKPKTKKRLQNERERPFGFPLEQRGMWVRSR</sequence>
<dbReference type="Proteomes" id="UP001385951">
    <property type="component" value="Unassembled WGS sequence"/>
</dbReference>
<evidence type="ECO:0000259" key="2">
    <source>
        <dbReference type="Pfam" id="PF24852"/>
    </source>
</evidence>
<keyword evidence="4" id="KW-1185">Reference proteome</keyword>
<feature type="domain" description="DUF7726" evidence="2">
    <location>
        <begin position="76"/>
        <end position="149"/>
    </location>
</feature>
<evidence type="ECO:0000313" key="3">
    <source>
        <dbReference type="EMBL" id="KAK7694528.1"/>
    </source>
</evidence>
<dbReference type="InterPro" id="IPR056143">
    <property type="entry name" value="DUF7726"/>
</dbReference>
<reference evidence="3 4" key="1">
    <citation type="submission" date="2022-09" db="EMBL/GenBank/DDBJ databases">
        <authorList>
            <person name="Palmer J.M."/>
        </authorList>
    </citation>
    <scope>NUCLEOTIDE SEQUENCE [LARGE SCALE GENOMIC DNA]</scope>
    <source>
        <strain evidence="3 4">DSM 7382</strain>
    </source>
</reference>